<evidence type="ECO:0000256" key="3">
    <source>
        <dbReference type="ARBA" id="ARBA00023002"/>
    </source>
</evidence>
<evidence type="ECO:0000256" key="2">
    <source>
        <dbReference type="ARBA" id="ARBA00022827"/>
    </source>
</evidence>
<protein>
    <submittedName>
        <fullName evidence="7">FAD-binding protein</fullName>
    </submittedName>
</protein>
<dbReference type="InterPro" id="IPR008255">
    <property type="entry name" value="Pyr_nucl-diS_OxRdtase_2_AS"/>
</dbReference>
<keyword evidence="4" id="KW-1015">Disulfide bond</keyword>
<dbReference type="PRINTS" id="PR00368">
    <property type="entry name" value="FADPNR"/>
</dbReference>
<feature type="domain" description="FAD/NAD(P)-binding" evidence="6">
    <location>
        <begin position="10"/>
        <end position="298"/>
    </location>
</feature>
<evidence type="ECO:0000256" key="4">
    <source>
        <dbReference type="ARBA" id="ARBA00023157"/>
    </source>
</evidence>
<dbReference type="InterPro" id="IPR050097">
    <property type="entry name" value="Ferredoxin-NADP_redctase_2"/>
</dbReference>
<sequence length="312" mass="34287">MGKLNKHDVYDVIIVGGGPAGMNAGLYSARKGLKTGLITKDFGGQTLNTSTIENYIGTKEINGMDLAEEWKSHMLEYSIDVNNFTKVEKIKKEEDVFQLATDEDDIFKSKTVILAPGAKKRHLNVTGEDKFEGKGISYCATCDAPLYEDKEVAIVGGGNSAVEAIVDLGKIAKKIHLFELLDDFTADEIVLEKIEPYKDKLETHFNTTIKEFKGDTLLEKVVVENKKTKEINEYNVNGVFVEIGQLPNTDSFNNIVKMNDSGEIITDKLCKTNVEGIFACGDATNIPYKQVVIAAGQGATAALSAYHYLLNK</sequence>
<comment type="caution">
    <text evidence="7">The sequence shown here is derived from an EMBL/GenBank/DDBJ whole genome shotgun (WGS) entry which is preliminary data.</text>
</comment>
<dbReference type="InterPro" id="IPR036188">
    <property type="entry name" value="FAD/NAD-bd_sf"/>
</dbReference>
<reference evidence="7" key="1">
    <citation type="submission" date="2019-08" db="EMBL/GenBank/DDBJ databases">
        <title>Genomic characterization of a novel candidate phylum (ARYD3) from a high temperature, high salinity tertiary oil reservoir in north central Oklahoma, USA.</title>
        <authorList>
            <person name="Youssef N.H."/>
            <person name="Yadav A."/>
            <person name="Elshahed M.S."/>
        </authorList>
    </citation>
    <scope>NUCLEOTIDE SEQUENCE [LARGE SCALE GENOMIC DNA]</scope>
    <source>
        <strain evidence="7">ARYD3</strain>
    </source>
</reference>
<keyword evidence="2" id="KW-0274">FAD</keyword>
<evidence type="ECO:0000313" key="7">
    <source>
        <dbReference type="EMBL" id="TYB31072.1"/>
    </source>
</evidence>
<dbReference type="InterPro" id="IPR023753">
    <property type="entry name" value="FAD/NAD-binding_dom"/>
</dbReference>
<keyword evidence="5" id="KW-0676">Redox-active center</keyword>
<name>A0A5D0MF82_9BACT</name>
<accession>A0A5D0MF82</accession>
<dbReference type="Pfam" id="PF07992">
    <property type="entry name" value="Pyr_redox_2"/>
    <property type="match status" value="1"/>
</dbReference>
<dbReference type="PANTHER" id="PTHR48105">
    <property type="entry name" value="THIOREDOXIN REDUCTASE 1-RELATED-RELATED"/>
    <property type="match status" value="1"/>
</dbReference>
<evidence type="ECO:0000256" key="5">
    <source>
        <dbReference type="ARBA" id="ARBA00023284"/>
    </source>
</evidence>
<gene>
    <name evidence="7" type="ORF">FXF47_05810</name>
</gene>
<organism evidence="7 8">
    <name type="scientific">Candidatus Mcinerneyibacterium aminivorans</name>
    <dbReference type="NCBI Taxonomy" id="2703815"/>
    <lineage>
        <taxon>Bacteria</taxon>
        <taxon>Candidatus Macinerneyibacteriota</taxon>
        <taxon>Candidatus Mcinerneyibacteria</taxon>
        <taxon>Candidatus Mcinerneyibacteriales</taxon>
        <taxon>Candidatus Mcinerneyibacteriaceae</taxon>
        <taxon>Candidatus Mcinerneyibacterium</taxon>
    </lineage>
</organism>
<dbReference type="GO" id="GO:0016668">
    <property type="term" value="F:oxidoreductase activity, acting on a sulfur group of donors, NAD(P) as acceptor"/>
    <property type="evidence" value="ECO:0007669"/>
    <property type="project" value="UniProtKB-ARBA"/>
</dbReference>
<evidence type="ECO:0000259" key="6">
    <source>
        <dbReference type="Pfam" id="PF07992"/>
    </source>
</evidence>
<dbReference type="Gene3D" id="3.50.50.60">
    <property type="entry name" value="FAD/NAD(P)-binding domain"/>
    <property type="match status" value="2"/>
</dbReference>
<dbReference type="SUPFAM" id="SSF51905">
    <property type="entry name" value="FAD/NAD(P)-binding domain"/>
    <property type="match status" value="2"/>
</dbReference>
<dbReference type="PRINTS" id="PR00469">
    <property type="entry name" value="PNDRDTASEII"/>
</dbReference>
<dbReference type="PROSITE" id="PS00573">
    <property type="entry name" value="PYRIDINE_REDOX_2"/>
    <property type="match status" value="1"/>
</dbReference>
<evidence type="ECO:0000313" key="8">
    <source>
        <dbReference type="Proteomes" id="UP000324143"/>
    </source>
</evidence>
<keyword evidence="1" id="KW-0285">Flavoprotein</keyword>
<dbReference type="Proteomes" id="UP000324143">
    <property type="component" value="Unassembled WGS sequence"/>
</dbReference>
<keyword evidence="3" id="KW-0560">Oxidoreductase</keyword>
<keyword evidence="8" id="KW-1185">Reference proteome</keyword>
<dbReference type="AlphaFoldDB" id="A0A5D0MF82"/>
<evidence type="ECO:0000256" key="1">
    <source>
        <dbReference type="ARBA" id="ARBA00022630"/>
    </source>
</evidence>
<proteinExistence type="predicted"/>
<dbReference type="EMBL" id="VSIX01000056">
    <property type="protein sequence ID" value="TYB31072.1"/>
    <property type="molecule type" value="Genomic_DNA"/>
</dbReference>